<sequence length="367" mass="40438">MQLNILGIRGLPAAHGGFESFAAKLAPYMRDRGHDVLVYCQSEGQDASARHEDTWEGIKRVHFSPRLSGAVGTMEFDLACVRDVVKRPGVDLVLGYNTAIFCGLERVRGRKIAMNMDGIEWKREKWGIGAKTWFFVNEVAGANICSVPIADHPAIAEHVARRCRKQPAVIPYGGDLIEEADPTVLLPMGLAPQSYLVSIARIEPENSILEIVRAYSRRPRGAKLVVLGNFDDRNAYHREVKASAGDEVLFPGAIYDQAIVQSLRFHAQAYLHGHTVGGTNPSLVEALGAGNAVIAHDNRFNRWVAGEGHRYFTDENDLDAIISDTTTGGAWLQAARSAARSRHREAFRWDDILAQYEKVLLDLAGGN</sequence>
<keyword evidence="4" id="KW-1185">Reference proteome</keyword>
<dbReference type="SUPFAM" id="SSF53756">
    <property type="entry name" value="UDP-Glycosyltransferase/glycogen phosphorylase"/>
    <property type="match status" value="1"/>
</dbReference>
<evidence type="ECO:0000313" key="4">
    <source>
        <dbReference type="Proteomes" id="UP001240639"/>
    </source>
</evidence>
<evidence type="ECO:0000259" key="2">
    <source>
        <dbReference type="Pfam" id="PF09314"/>
    </source>
</evidence>
<dbReference type="InterPro" id="IPR015393">
    <property type="entry name" value="DUF1972"/>
</dbReference>
<dbReference type="Gene3D" id="3.40.50.2000">
    <property type="entry name" value="Glycogen Phosphorylase B"/>
    <property type="match status" value="2"/>
</dbReference>
<dbReference type="Proteomes" id="UP001240639">
    <property type="component" value="Unassembled WGS sequence"/>
</dbReference>
<dbReference type="RefSeq" id="WP_305932827.1">
    <property type="nucleotide sequence ID" value="NZ_JAVAIM010000001.1"/>
</dbReference>
<reference evidence="3 4" key="1">
    <citation type="submission" date="2023-08" db="EMBL/GenBank/DDBJ databases">
        <title>genomic of G39.</title>
        <authorList>
            <person name="Wang Y."/>
        </authorList>
    </citation>
    <scope>NUCLEOTIDE SEQUENCE [LARGE SCALE GENOMIC DNA]</scope>
    <source>
        <strain evidence="3 4">G39</strain>
    </source>
</reference>
<accession>A0ABT9HQW6</accession>
<proteinExistence type="predicted"/>
<feature type="domain" description="Glycosyl transferase family 1" evidence="1">
    <location>
        <begin position="194"/>
        <end position="321"/>
    </location>
</feature>
<evidence type="ECO:0000313" key="3">
    <source>
        <dbReference type="EMBL" id="MDP4575543.1"/>
    </source>
</evidence>
<dbReference type="Pfam" id="PF00534">
    <property type="entry name" value="Glycos_transf_1"/>
    <property type="match status" value="1"/>
</dbReference>
<comment type="caution">
    <text evidence="3">The sequence shown here is derived from an EMBL/GenBank/DDBJ whole genome shotgun (WGS) entry which is preliminary data.</text>
</comment>
<protein>
    <submittedName>
        <fullName evidence="3">DUF1972 domain-containing protein</fullName>
    </submittedName>
</protein>
<dbReference type="InterPro" id="IPR001296">
    <property type="entry name" value="Glyco_trans_1"/>
</dbReference>
<dbReference type="Pfam" id="PF09314">
    <property type="entry name" value="DUF1972"/>
    <property type="match status" value="1"/>
</dbReference>
<gene>
    <name evidence="3" type="ORF">Q9K02_10385</name>
</gene>
<organism evidence="3 4">
    <name type="scientific">Qipengyuania profundimaris</name>
    <dbReference type="NCBI Taxonomy" id="3067652"/>
    <lineage>
        <taxon>Bacteria</taxon>
        <taxon>Pseudomonadati</taxon>
        <taxon>Pseudomonadota</taxon>
        <taxon>Alphaproteobacteria</taxon>
        <taxon>Sphingomonadales</taxon>
        <taxon>Erythrobacteraceae</taxon>
        <taxon>Qipengyuania</taxon>
    </lineage>
</organism>
<evidence type="ECO:0000259" key="1">
    <source>
        <dbReference type="Pfam" id="PF00534"/>
    </source>
</evidence>
<name>A0ABT9HQW6_9SPHN</name>
<feature type="domain" description="DUF1972" evidence="2">
    <location>
        <begin position="4"/>
        <end position="174"/>
    </location>
</feature>
<dbReference type="EMBL" id="JAVAIM010000001">
    <property type="protein sequence ID" value="MDP4575543.1"/>
    <property type="molecule type" value="Genomic_DNA"/>
</dbReference>